<dbReference type="Proteomes" id="UP000310189">
    <property type="component" value="Unassembled WGS sequence"/>
</dbReference>
<sequence>MSKQRVARKSLRRPTTFYSATEDVPPMPRKSLAQDDLPASSVIAAGGGKRYKPKAQNPNADNELRKSRLGEKLKKRLSVKYTYQQPSTFDKAPPVPSLPSTHIPTHMQVLEAEEVRESLFEDIDENGVSDVDIINKDWLQQPDFDAQASNADSNEIAHFKQALNDAMQSTNSKLEQSAFQNYADFIAISKEIGSLETEVLELRELLGEWRSLPEAFGIEENAESDLDKVKRNRSSVADLAVLYRTQLQTLHTTVEGSLKHVPHAPGRHVVTTASEFSELNAATYRVTQSVEIVLLNDTVLIASKRLRQASGGREKLIADRAWSFSEINIQDLRDSSKVKNAIRIKHNKQSFVYMAETPSAKNVFLSAVKRVAEEYQARMKQQLQSQEEDLSPNFIISPSMASVGSASSPMRTPLPSSNRYLQWMEDFIDELSVSVALNEYESAVKHIEKGRKLMRSTDDPTEREALQAQLAHHKNILVKNLLHVVAASSRNRKQVMIEKISLLHRLGETGVGRETFFDSRKELIKARSRQMAFDGDVVNHVAELALITFTIIKQSAEWFRAAFTSTNKASGFGYWASEQIKTFATLFRRQVYASHLEKDVIERAIEVTRHQGMKVCCFFGTRLRTYAHQILRGVQTSTDLFEMLNKQIEEQVSPSLM</sequence>
<dbReference type="Pfam" id="PF16528">
    <property type="entry name" value="Exo84_C"/>
    <property type="match status" value="1"/>
</dbReference>
<dbReference type="OrthoDB" id="642193at2759"/>
<dbReference type="GO" id="GO:0015031">
    <property type="term" value="P:protein transport"/>
    <property type="evidence" value="ECO:0007669"/>
    <property type="project" value="UniProtKB-KW"/>
</dbReference>
<proteinExistence type="inferred from homology"/>
<evidence type="ECO:0000256" key="5">
    <source>
        <dbReference type="ARBA" id="ARBA00022483"/>
    </source>
</evidence>
<evidence type="ECO:0000313" key="10">
    <source>
        <dbReference type="Proteomes" id="UP000310189"/>
    </source>
</evidence>
<dbReference type="InterPro" id="IPR032403">
    <property type="entry name" value="Exo84_C"/>
</dbReference>
<dbReference type="Gene3D" id="1.20.58.1220">
    <property type="entry name" value="Exo84p, C-terminal helical domain"/>
    <property type="match status" value="1"/>
</dbReference>
<dbReference type="Pfam" id="PF25345">
    <property type="entry name" value="PH_EXO84"/>
    <property type="match status" value="1"/>
</dbReference>
<dbReference type="Gene3D" id="2.30.29.30">
    <property type="entry name" value="Pleckstrin-homology domain (PH domain)/Phosphotyrosine-binding domain (PTB)"/>
    <property type="match status" value="1"/>
</dbReference>
<dbReference type="Pfam" id="PF08700">
    <property type="entry name" value="VPS51_Exo84_N"/>
    <property type="match status" value="1"/>
</dbReference>
<evidence type="ECO:0000256" key="3">
    <source>
        <dbReference type="ARBA" id="ARBA00021269"/>
    </source>
</evidence>
<dbReference type="InterPro" id="IPR042561">
    <property type="entry name" value="Exo84_C_1"/>
</dbReference>
<dbReference type="GO" id="GO:0006893">
    <property type="term" value="P:Golgi to plasma membrane transport"/>
    <property type="evidence" value="ECO:0007669"/>
    <property type="project" value="TreeGrafter"/>
</dbReference>
<evidence type="ECO:0000259" key="8">
    <source>
        <dbReference type="Pfam" id="PF16528"/>
    </source>
</evidence>
<dbReference type="InterPro" id="IPR016159">
    <property type="entry name" value="Cullin_repeat-like_dom_sf"/>
</dbReference>
<dbReference type="GO" id="GO:0000145">
    <property type="term" value="C:exocyst"/>
    <property type="evidence" value="ECO:0007669"/>
    <property type="project" value="InterPro"/>
</dbReference>
<dbReference type="EMBL" id="SPNW01000088">
    <property type="protein sequence ID" value="TIA86128.1"/>
    <property type="molecule type" value="Genomic_DNA"/>
</dbReference>
<dbReference type="AlphaFoldDB" id="A0A4T0FDN0"/>
<dbReference type="PANTHER" id="PTHR21426:SF12">
    <property type="entry name" value="EXOCYST COMPLEX COMPONENT 8"/>
    <property type="match status" value="1"/>
</dbReference>
<evidence type="ECO:0000256" key="7">
    <source>
        <dbReference type="SAM" id="MobiDB-lite"/>
    </source>
</evidence>
<feature type="compositionally biased region" description="Basic residues" evidence="7">
    <location>
        <begin position="1"/>
        <end position="12"/>
    </location>
</feature>
<comment type="subcellular location">
    <subcellularLocation>
        <location evidence="1">Cytoplasmic vesicle</location>
        <location evidence="1">Secretory vesicle</location>
    </subcellularLocation>
</comment>
<evidence type="ECO:0000256" key="6">
    <source>
        <dbReference type="ARBA" id="ARBA00022927"/>
    </source>
</evidence>
<evidence type="ECO:0000256" key="4">
    <source>
        <dbReference type="ARBA" id="ARBA00022448"/>
    </source>
</evidence>
<keyword evidence="10" id="KW-1185">Reference proteome</keyword>
<keyword evidence="5" id="KW-0268">Exocytosis</keyword>
<evidence type="ECO:0000256" key="1">
    <source>
        <dbReference type="ARBA" id="ARBA00004398"/>
    </source>
</evidence>
<gene>
    <name evidence="9" type="ORF">E3P99_03769</name>
</gene>
<dbReference type="SUPFAM" id="SSF74788">
    <property type="entry name" value="Cullin repeat-like"/>
    <property type="match status" value="1"/>
</dbReference>
<accession>A0A4T0FDN0</accession>
<keyword evidence="6" id="KW-0653">Protein transport</keyword>
<feature type="domain" description="Exocyst component Exo84 C-terminal" evidence="8">
    <location>
        <begin position="422"/>
        <end position="611"/>
    </location>
</feature>
<dbReference type="InterPro" id="IPR042560">
    <property type="entry name" value="Exo84_C_2"/>
</dbReference>
<comment type="similarity">
    <text evidence="2">Belongs to the EXO84 family.</text>
</comment>
<dbReference type="InterPro" id="IPR033961">
    <property type="entry name" value="Exo84"/>
</dbReference>
<keyword evidence="4" id="KW-0813">Transport</keyword>
<dbReference type="GO" id="GO:0030133">
    <property type="term" value="C:transport vesicle"/>
    <property type="evidence" value="ECO:0007669"/>
    <property type="project" value="UniProtKB-SubCell"/>
</dbReference>
<feature type="region of interest" description="Disordered" evidence="7">
    <location>
        <begin position="1"/>
        <end position="37"/>
    </location>
</feature>
<evidence type="ECO:0000313" key="9">
    <source>
        <dbReference type="EMBL" id="TIA86128.1"/>
    </source>
</evidence>
<comment type="caution">
    <text evidence="9">The sequence shown here is derived from an EMBL/GenBank/DDBJ whole genome shotgun (WGS) entry which is preliminary data.</text>
</comment>
<protein>
    <recommendedName>
        <fullName evidence="3">Exocyst complex component EXO84</fullName>
    </recommendedName>
</protein>
<dbReference type="Gene3D" id="1.20.58.1210">
    <property type="entry name" value="Exo84p, N-terminal helical domain"/>
    <property type="match status" value="1"/>
</dbReference>
<organism evidence="9 10">
    <name type="scientific">Wallemia hederae</name>
    <dbReference type="NCBI Taxonomy" id="1540922"/>
    <lineage>
        <taxon>Eukaryota</taxon>
        <taxon>Fungi</taxon>
        <taxon>Dikarya</taxon>
        <taxon>Basidiomycota</taxon>
        <taxon>Wallemiomycotina</taxon>
        <taxon>Wallemiomycetes</taxon>
        <taxon>Wallemiales</taxon>
        <taxon>Wallemiaceae</taxon>
        <taxon>Wallemia</taxon>
    </lineage>
</organism>
<dbReference type="SUPFAM" id="SSF50729">
    <property type="entry name" value="PH domain-like"/>
    <property type="match status" value="1"/>
</dbReference>
<name>A0A4T0FDN0_9BASI</name>
<evidence type="ECO:0000256" key="2">
    <source>
        <dbReference type="ARBA" id="ARBA00007210"/>
    </source>
</evidence>
<dbReference type="GO" id="GO:0006887">
    <property type="term" value="P:exocytosis"/>
    <property type="evidence" value="ECO:0007669"/>
    <property type="project" value="UniProtKB-KW"/>
</dbReference>
<dbReference type="InterPro" id="IPR011993">
    <property type="entry name" value="PH-like_dom_sf"/>
</dbReference>
<reference evidence="9 10" key="1">
    <citation type="submission" date="2019-03" db="EMBL/GenBank/DDBJ databases">
        <title>Sequencing 23 genomes of Wallemia ichthyophaga.</title>
        <authorList>
            <person name="Gostincar C."/>
        </authorList>
    </citation>
    <scope>NUCLEOTIDE SEQUENCE [LARGE SCALE GENOMIC DNA]</scope>
    <source>
        <strain evidence="9 10">EXF-5753</strain>
    </source>
</reference>
<dbReference type="PANTHER" id="PTHR21426">
    <property type="entry name" value="EXOCYST COMPLEX COMPONENT 8"/>
    <property type="match status" value="1"/>
</dbReference>